<dbReference type="Proteomes" id="UP000176284">
    <property type="component" value="Unassembled WGS sequence"/>
</dbReference>
<gene>
    <name evidence="2" type="ORF">A3H63_02195</name>
</gene>
<evidence type="ECO:0000256" key="1">
    <source>
        <dbReference type="SAM" id="Phobius"/>
    </source>
</evidence>
<evidence type="ECO:0008006" key="4">
    <source>
        <dbReference type="Google" id="ProtNLM"/>
    </source>
</evidence>
<organism evidence="2 3">
    <name type="scientific">Candidatus Harrisonbacteria bacterium RIFCSPLOWO2_02_FULL_45_10c</name>
    <dbReference type="NCBI Taxonomy" id="1798410"/>
    <lineage>
        <taxon>Bacteria</taxon>
        <taxon>Candidatus Harrisoniibacteriota</taxon>
    </lineage>
</organism>
<sequence>MESKKYAVIRDIGIVTISILVAINLVQTGVIHSLLGTSRQLRFAGSFISGILFTSVFTTAPATATLAEIAQDNSVLLIAIIGAFGALVGDLVIFRFIKDSVTEDIAYLIKKAKKERFLSIFRLKVFRWLIPFIGAVIIASPLPDEIGIAMMGFSKLRISFFIPISFSLNFVGILIIGLIARL</sequence>
<keyword evidence="1" id="KW-0812">Transmembrane</keyword>
<comment type="caution">
    <text evidence="2">The sequence shown here is derived from an EMBL/GenBank/DDBJ whole genome shotgun (WGS) entry which is preliminary data.</text>
</comment>
<feature type="transmembrane region" description="Helical" evidence="1">
    <location>
        <begin position="47"/>
        <end position="69"/>
    </location>
</feature>
<name>A0A1G1ZVD2_9BACT</name>
<feature type="transmembrane region" description="Helical" evidence="1">
    <location>
        <begin position="158"/>
        <end position="180"/>
    </location>
</feature>
<keyword evidence="1" id="KW-0472">Membrane</keyword>
<feature type="transmembrane region" description="Helical" evidence="1">
    <location>
        <begin position="12"/>
        <end position="35"/>
    </location>
</feature>
<evidence type="ECO:0000313" key="3">
    <source>
        <dbReference type="Proteomes" id="UP000176284"/>
    </source>
</evidence>
<feature type="transmembrane region" description="Helical" evidence="1">
    <location>
        <begin position="117"/>
        <end position="138"/>
    </location>
</feature>
<dbReference type="AlphaFoldDB" id="A0A1G1ZVD2"/>
<dbReference type="EMBL" id="MHJM01000009">
    <property type="protein sequence ID" value="OGY68076.1"/>
    <property type="molecule type" value="Genomic_DNA"/>
</dbReference>
<feature type="transmembrane region" description="Helical" evidence="1">
    <location>
        <begin position="75"/>
        <end position="97"/>
    </location>
</feature>
<reference evidence="2 3" key="1">
    <citation type="journal article" date="2016" name="Nat. Commun.">
        <title>Thousands of microbial genomes shed light on interconnected biogeochemical processes in an aquifer system.</title>
        <authorList>
            <person name="Anantharaman K."/>
            <person name="Brown C.T."/>
            <person name="Hug L.A."/>
            <person name="Sharon I."/>
            <person name="Castelle C.J."/>
            <person name="Probst A.J."/>
            <person name="Thomas B.C."/>
            <person name="Singh A."/>
            <person name="Wilkins M.J."/>
            <person name="Karaoz U."/>
            <person name="Brodie E.L."/>
            <person name="Williams K.H."/>
            <person name="Hubbard S.S."/>
            <person name="Banfield J.F."/>
        </authorList>
    </citation>
    <scope>NUCLEOTIDE SEQUENCE [LARGE SCALE GENOMIC DNA]</scope>
</reference>
<protein>
    <recommendedName>
        <fullName evidence="4">TVP38/TMEM64 family membrane protein</fullName>
    </recommendedName>
</protein>
<proteinExistence type="predicted"/>
<accession>A0A1G1ZVD2</accession>
<evidence type="ECO:0000313" key="2">
    <source>
        <dbReference type="EMBL" id="OGY68076.1"/>
    </source>
</evidence>
<keyword evidence="1" id="KW-1133">Transmembrane helix</keyword>